<proteinExistence type="predicted"/>
<accession>A0A5C3PTF7</accession>
<organism evidence="2 3">
    <name type="scientific">Polyporus arcularius HHB13444</name>
    <dbReference type="NCBI Taxonomy" id="1314778"/>
    <lineage>
        <taxon>Eukaryota</taxon>
        <taxon>Fungi</taxon>
        <taxon>Dikarya</taxon>
        <taxon>Basidiomycota</taxon>
        <taxon>Agaricomycotina</taxon>
        <taxon>Agaricomycetes</taxon>
        <taxon>Polyporales</taxon>
        <taxon>Polyporaceae</taxon>
        <taxon>Polyporus</taxon>
    </lineage>
</organism>
<feature type="region of interest" description="Disordered" evidence="1">
    <location>
        <begin position="33"/>
        <end position="53"/>
    </location>
</feature>
<evidence type="ECO:0000256" key="1">
    <source>
        <dbReference type="SAM" id="MobiDB-lite"/>
    </source>
</evidence>
<dbReference type="EMBL" id="ML210987">
    <property type="protein sequence ID" value="TFK93084.1"/>
    <property type="molecule type" value="Genomic_DNA"/>
</dbReference>
<reference evidence="2 3" key="1">
    <citation type="journal article" date="2019" name="Nat. Ecol. Evol.">
        <title>Megaphylogeny resolves global patterns of mushroom evolution.</title>
        <authorList>
            <person name="Varga T."/>
            <person name="Krizsan K."/>
            <person name="Foldi C."/>
            <person name="Dima B."/>
            <person name="Sanchez-Garcia M."/>
            <person name="Sanchez-Ramirez S."/>
            <person name="Szollosi G.J."/>
            <person name="Szarkandi J.G."/>
            <person name="Papp V."/>
            <person name="Albert L."/>
            <person name="Andreopoulos W."/>
            <person name="Angelini C."/>
            <person name="Antonin V."/>
            <person name="Barry K.W."/>
            <person name="Bougher N.L."/>
            <person name="Buchanan P."/>
            <person name="Buyck B."/>
            <person name="Bense V."/>
            <person name="Catcheside P."/>
            <person name="Chovatia M."/>
            <person name="Cooper J."/>
            <person name="Damon W."/>
            <person name="Desjardin D."/>
            <person name="Finy P."/>
            <person name="Geml J."/>
            <person name="Haridas S."/>
            <person name="Hughes K."/>
            <person name="Justo A."/>
            <person name="Karasinski D."/>
            <person name="Kautmanova I."/>
            <person name="Kiss B."/>
            <person name="Kocsube S."/>
            <person name="Kotiranta H."/>
            <person name="LaButti K.M."/>
            <person name="Lechner B.E."/>
            <person name="Liimatainen K."/>
            <person name="Lipzen A."/>
            <person name="Lukacs Z."/>
            <person name="Mihaltcheva S."/>
            <person name="Morgado L.N."/>
            <person name="Niskanen T."/>
            <person name="Noordeloos M.E."/>
            <person name="Ohm R.A."/>
            <person name="Ortiz-Santana B."/>
            <person name="Ovrebo C."/>
            <person name="Racz N."/>
            <person name="Riley R."/>
            <person name="Savchenko A."/>
            <person name="Shiryaev A."/>
            <person name="Soop K."/>
            <person name="Spirin V."/>
            <person name="Szebenyi C."/>
            <person name="Tomsovsky M."/>
            <person name="Tulloss R.E."/>
            <person name="Uehling J."/>
            <person name="Grigoriev I.V."/>
            <person name="Vagvolgyi C."/>
            <person name="Papp T."/>
            <person name="Martin F.M."/>
            <person name="Miettinen O."/>
            <person name="Hibbett D.S."/>
            <person name="Nagy L.G."/>
        </authorList>
    </citation>
    <scope>NUCLEOTIDE SEQUENCE [LARGE SCALE GENOMIC DNA]</scope>
    <source>
        <strain evidence="2 3">HHB13444</strain>
    </source>
</reference>
<dbReference type="AlphaFoldDB" id="A0A5C3PTF7"/>
<gene>
    <name evidence="2" type="ORF">K466DRAFT_160989</name>
</gene>
<evidence type="ECO:0000313" key="2">
    <source>
        <dbReference type="EMBL" id="TFK93084.1"/>
    </source>
</evidence>
<keyword evidence="3" id="KW-1185">Reference proteome</keyword>
<protein>
    <submittedName>
        <fullName evidence="2">Uncharacterized protein</fullName>
    </submittedName>
</protein>
<name>A0A5C3PTF7_9APHY</name>
<sequence length="141" mass="15837">MTSRGPREAAALLLPLARGHNVVELNLGDAARSSGHRLPQVRGQPSRPPLRPPSEDLVSELYCRISSFRFYTTLSLWVTAPHMGGAPQNFRVCAVRRLYWHRTQTTGHSHLCLADELQYPRRPSEIPALSQITRCSIKLSK</sequence>
<evidence type="ECO:0000313" key="3">
    <source>
        <dbReference type="Proteomes" id="UP000308197"/>
    </source>
</evidence>
<dbReference type="Proteomes" id="UP000308197">
    <property type="component" value="Unassembled WGS sequence"/>
</dbReference>
<dbReference type="InParanoid" id="A0A5C3PTF7"/>